<organism evidence="1 2">
    <name type="scientific">Cellulophaga fucicola</name>
    <dbReference type="NCBI Taxonomy" id="76595"/>
    <lineage>
        <taxon>Bacteria</taxon>
        <taxon>Pseudomonadati</taxon>
        <taxon>Bacteroidota</taxon>
        <taxon>Flavobacteriia</taxon>
        <taxon>Flavobacteriales</taxon>
        <taxon>Flavobacteriaceae</taxon>
        <taxon>Cellulophaga</taxon>
    </lineage>
</organism>
<gene>
    <name evidence="1" type="ORF">SAMN05660313_01572</name>
</gene>
<dbReference type="InterPro" id="IPR007581">
    <property type="entry name" value="Endonuclease-V"/>
</dbReference>
<proteinExistence type="predicted"/>
<accession>A0A1K1P376</accession>
<keyword evidence="1" id="KW-0255">Endonuclease</keyword>
<dbReference type="STRING" id="76595.SAMN05660313_01572"/>
<dbReference type="AlphaFoldDB" id="A0A1K1P376"/>
<name>A0A1K1P376_9FLAO</name>
<dbReference type="Gene3D" id="3.30.2170.10">
    <property type="entry name" value="archaeoglobus fulgidus dsm 4304 superfamily"/>
    <property type="match status" value="1"/>
</dbReference>
<sequence length="167" mass="19017">MILAFDTYYYDNKAKTVGVSFNNWLDDTVLEIKEEIIEDVPDYEPGAFYKRELPCIISLLKQYNLEDVELIIVDSYVLLDDDGKLGLGGYLYNSLEQKIPVVGVAKSSFHLNKTNSKPLLRGDSIKPLYISAIGISLDKAYKLVKSMHGNYRMPTLLQILDTKTKER</sequence>
<keyword evidence="2" id="KW-1185">Reference proteome</keyword>
<evidence type="ECO:0000313" key="1">
    <source>
        <dbReference type="EMBL" id="SFW41961.1"/>
    </source>
</evidence>
<keyword evidence="1" id="KW-0540">Nuclease</keyword>
<dbReference type="RefSeq" id="WP_072303233.1">
    <property type="nucleotide sequence ID" value="NZ_FPIY01000002.1"/>
</dbReference>
<keyword evidence="1" id="KW-0378">Hydrolase</keyword>
<dbReference type="OrthoDB" id="2593273at2"/>
<evidence type="ECO:0000313" key="2">
    <source>
        <dbReference type="Proteomes" id="UP000183257"/>
    </source>
</evidence>
<dbReference type="GO" id="GO:0004519">
    <property type="term" value="F:endonuclease activity"/>
    <property type="evidence" value="ECO:0007669"/>
    <property type="project" value="UniProtKB-KW"/>
</dbReference>
<reference evidence="2" key="1">
    <citation type="submission" date="2016-11" db="EMBL/GenBank/DDBJ databases">
        <authorList>
            <person name="Varghese N."/>
            <person name="Submissions S."/>
        </authorList>
    </citation>
    <scope>NUCLEOTIDE SEQUENCE [LARGE SCALE GENOMIC DNA]</scope>
    <source>
        <strain evidence="2">DSM 24786</strain>
    </source>
</reference>
<dbReference type="EMBL" id="FPIY01000002">
    <property type="protein sequence ID" value="SFW41961.1"/>
    <property type="molecule type" value="Genomic_DNA"/>
</dbReference>
<dbReference type="Proteomes" id="UP000183257">
    <property type="component" value="Unassembled WGS sequence"/>
</dbReference>
<protein>
    <submittedName>
        <fullName evidence="1">Endonuclease V</fullName>
    </submittedName>
</protein>
<dbReference type="Pfam" id="PF04493">
    <property type="entry name" value="Endonuclease_5"/>
    <property type="match status" value="1"/>
</dbReference>